<name>A0A547PM54_9RHOB</name>
<dbReference type="EMBL" id="VFSV01000051">
    <property type="protein sequence ID" value="TRD15229.1"/>
    <property type="molecule type" value="Genomic_DNA"/>
</dbReference>
<proteinExistence type="predicted"/>
<evidence type="ECO:0000313" key="2">
    <source>
        <dbReference type="EMBL" id="TRD15229.1"/>
    </source>
</evidence>
<evidence type="ECO:0000256" key="1">
    <source>
        <dbReference type="SAM" id="MobiDB-lite"/>
    </source>
</evidence>
<evidence type="ECO:0000313" key="3">
    <source>
        <dbReference type="Proteomes" id="UP000318590"/>
    </source>
</evidence>
<dbReference type="Proteomes" id="UP000318590">
    <property type="component" value="Unassembled WGS sequence"/>
</dbReference>
<protein>
    <submittedName>
        <fullName evidence="2">Uncharacterized protein</fullName>
    </submittedName>
</protein>
<feature type="region of interest" description="Disordered" evidence="1">
    <location>
        <begin position="1"/>
        <end position="69"/>
    </location>
</feature>
<dbReference type="AlphaFoldDB" id="A0A547PM54"/>
<dbReference type="OrthoDB" id="7850949at2"/>
<keyword evidence="3" id="KW-1185">Reference proteome</keyword>
<organism evidence="2 3">
    <name type="scientific">Palleronia caenipelagi</name>
    <dbReference type="NCBI Taxonomy" id="2489174"/>
    <lineage>
        <taxon>Bacteria</taxon>
        <taxon>Pseudomonadati</taxon>
        <taxon>Pseudomonadota</taxon>
        <taxon>Alphaproteobacteria</taxon>
        <taxon>Rhodobacterales</taxon>
        <taxon>Roseobacteraceae</taxon>
        <taxon>Palleronia</taxon>
    </lineage>
</organism>
<gene>
    <name evidence="2" type="ORF">FEV53_17325</name>
</gene>
<dbReference type="RefSeq" id="WP_142836009.1">
    <property type="nucleotide sequence ID" value="NZ_VFSV01000051.1"/>
</dbReference>
<reference evidence="2 3" key="1">
    <citation type="submission" date="2019-06" db="EMBL/GenBank/DDBJ databases">
        <title>Paenimaribius caenipelagi gen. nov., sp. nov., isolated from a tidal flat.</title>
        <authorList>
            <person name="Yoon J.-H."/>
        </authorList>
    </citation>
    <scope>NUCLEOTIDE SEQUENCE [LARGE SCALE GENOMIC DNA]</scope>
    <source>
        <strain evidence="2 3">JBTF-M29</strain>
    </source>
</reference>
<accession>A0A547PM54</accession>
<sequence length="115" mass="13143">MMVGKFLNLDDDTPPIGQGLKKKPKRPVQTVDRAAIAETGKAHGFDRTTTTPPPAQDITPQARRGRPPLNEEMTYWRIYVSPALRNDLNKLRDQEGRRLNDLLEDMLKAYRSQRS</sequence>
<comment type="caution">
    <text evidence="2">The sequence shown here is derived from an EMBL/GenBank/DDBJ whole genome shotgun (WGS) entry which is preliminary data.</text>
</comment>